<keyword evidence="3" id="KW-1185">Reference proteome</keyword>
<sequence length="452" mass="53095">MSRLINFPSELLILVYSFLDNIDDALHLARTCKFMYNVLDTPGRRLDIFSKIIMAINVDKIIKQNGDHHRYDLRLHATETICTNFRNEHYNTSDLPSISDRPLFPTEFLVPDTNTLYKKLDPDTVWSIISRWHALKLLFSLYFDSTIRPSYLRSVFWQRPDCQHSRWQKAVDYEIPLEPPSGQTCTTLRDMSSTDKAEAYTRFYRAITSHWLHINLTWLAGISKYPDRPSCDSTFSQIDSLWYNDRERATLIQKLEAIEVTDFIWGFLARKIFADPDQIDSWISSPGHLDNETILWDVPLDASSFARLVRIATFYLPPPHIIELLVDMWASPEPGGRLNKRDYIQKLGFFDTKHGVLEQDGEQVIVFSWFSTEIMFMIEWVGVDWTLKDKGISLQLGMMSSVDDPLVYTQWRRYRVSRWIDDFRGKCILFPETEEEIIKRIEQNQPPSIQPW</sequence>
<dbReference type="CDD" id="cd09917">
    <property type="entry name" value="F-box_SF"/>
    <property type="match status" value="1"/>
</dbReference>
<dbReference type="PROSITE" id="PS50181">
    <property type="entry name" value="FBOX"/>
    <property type="match status" value="1"/>
</dbReference>
<accession>B8MMB4</accession>
<evidence type="ECO:0000259" key="1">
    <source>
        <dbReference type="PROSITE" id="PS50181"/>
    </source>
</evidence>
<evidence type="ECO:0000313" key="3">
    <source>
        <dbReference type="Proteomes" id="UP000001745"/>
    </source>
</evidence>
<dbReference type="InterPro" id="IPR001810">
    <property type="entry name" value="F-box_dom"/>
</dbReference>
<dbReference type="EMBL" id="EQ962658">
    <property type="protein sequence ID" value="EED13668.1"/>
    <property type="molecule type" value="Genomic_DNA"/>
</dbReference>
<dbReference type="Pfam" id="PF00646">
    <property type="entry name" value="F-box"/>
    <property type="match status" value="1"/>
</dbReference>
<reference evidence="3" key="1">
    <citation type="journal article" date="2015" name="Genome Announc.">
        <title>Genome sequence of the AIDS-associated pathogen Penicillium marneffei (ATCC18224) and its near taxonomic relative Talaromyces stipitatus (ATCC10500).</title>
        <authorList>
            <person name="Nierman W.C."/>
            <person name="Fedorova-Abrams N.D."/>
            <person name="Andrianopoulos A."/>
        </authorList>
    </citation>
    <scope>NUCLEOTIDE SEQUENCE [LARGE SCALE GENOMIC DNA]</scope>
    <source>
        <strain evidence="3">ATCC 10500 / CBS 375.48 / QM 6759 / NRRL 1006</strain>
    </source>
</reference>
<dbReference type="eggNOG" id="ENOG502SYA6">
    <property type="taxonomic scope" value="Eukaryota"/>
</dbReference>
<dbReference type="RefSeq" id="XP_002485906.1">
    <property type="nucleotide sequence ID" value="XM_002485861.1"/>
</dbReference>
<dbReference type="PhylomeDB" id="B8MMB4"/>
<name>B8MMB4_TALSN</name>
<dbReference type="HOGENOM" id="CLU_057536_0_0_1"/>
<dbReference type="Proteomes" id="UP000001745">
    <property type="component" value="Unassembled WGS sequence"/>
</dbReference>
<dbReference type="OrthoDB" id="5384804at2759"/>
<dbReference type="OMA" id="RPPHVIE"/>
<dbReference type="GeneID" id="8103999"/>
<dbReference type="AlphaFoldDB" id="B8MMB4"/>
<organism evidence="2 3">
    <name type="scientific">Talaromyces stipitatus (strain ATCC 10500 / CBS 375.48 / QM 6759 / NRRL 1006)</name>
    <name type="common">Penicillium stipitatum</name>
    <dbReference type="NCBI Taxonomy" id="441959"/>
    <lineage>
        <taxon>Eukaryota</taxon>
        <taxon>Fungi</taxon>
        <taxon>Dikarya</taxon>
        <taxon>Ascomycota</taxon>
        <taxon>Pezizomycotina</taxon>
        <taxon>Eurotiomycetes</taxon>
        <taxon>Eurotiomycetidae</taxon>
        <taxon>Eurotiales</taxon>
        <taxon>Trichocomaceae</taxon>
        <taxon>Talaromyces</taxon>
        <taxon>Talaromyces sect. Talaromyces</taxon>
    </lineage>
</organism>
<dbReference type="VEuPathDB" id="FungiDB:TSTA_099210"/>
<protein>
    <recommendedName>
        <fullName evidence="1">F-box domain-containing protein</fullName>
    </recommendedName>
</protein>
<proteinExistence type="predicted"/>
<gene>
    <name evidence="2" type="ORF">TSTA_099210</name>
</gene>
<evidence type="ECO:0000313" key="2">
    <source>
        <dbReference type="EMBL" id="EED13668.1"/>
    </source>
</evidence>
<feature type="domain" description="F-box" evidence="1">
    <location>
        <begin position="1"/>
        <end position="52"/>
    </location>
</feature>
<dbReference type="InParanoid" id="B8MMB4"/>